<keyword evidence="2" id="KW-0723">Serine/threonine-protein kinase</keyword>
<dbReference type="SMART" id="SM00220">
    <property type="entry name" value="S_TKc"/>
    <property type="match status" value="1"/>
</dbReference>
<dbReference type="GO" id="GO:0005634">
    <property type="term" value="C:nucleus"/>
    <property type="evidence" value="ECO:0007669"/>
    <property type="project" value="TreeGrafter"/>
</dbReference>
<feature type="non-terminal residue" evidence="13">
    <location>
        <position position="1"/>
    </location>
</feature>
<dbReference type="PANTHER" id="PTHR11042:SF160">
    <property type="entry name" value="EUKARYOTIC TRANSLATION INITIATION FACTOR 2-ALPHA KINASE 1"/>
    <property type="match status" value="1"/>
</dbReference>
<sequence length="234" mass="26752">DVTMRSDNIRVFHQILQGVDFIHSNGLIHRDLKPRNIFLSGSDLHVKIGDFGLATGDALRPGQEDLVLTPISAVTPLVFDNHTTGVGTSAYASPEQLKGSTYDFKSDVYSLGIMLYEMFHVFNTEMERAQEIQKLRAGNKCCVAFRLKWPLEADTVEALTDSVACQRPSAQDVLSSQLFLSHEQQVKMLQKQLLRQQKEMERMREELIEKDKIIAQLRRDKREMMLADDFDFFV</sequence>
<name>A0A0B7AHN4_9EUPU</name>
<evidence type="ECO:0000256" key="11">
    <source>
        <dbReference type="SAM" id="Coils"/>
    </source>
</evidence>
<dbReference type="InterPro" id="IPR000719">
    <property type="entry name" value="Prot_kinase_dom"/>
</dbReference>
<gene>
    <name evidence="13" type="primary">ORF116242</name>
</gene>
<dbReference type="SUPFAM" id="SSF56112">
    <property type="entry name" value="Protein kinase-like (PK-like)"/>
    <property type="match status" value="1"/>
</dbReference>
<evidence type="ECO:0000256" key="2">
    <source>
        <dbReference type="ARBA" id="ARBA00022527"/>
    </source>
</evidence>
<dbReference type="InterPro" id="IPR008271">
    <property type="entry name" value="Ser/Thr_kinase_AS"/>
</dbReference>
<dbReference type="InterPro" id="IPR011009">
    <property type="entry name" value="Kinase-like_dom_sf"/>
</dbReference>
<dbReference type="InterPro" id="IPR050339">
    <property type="entry name" value="CC_SR_Kinase"/>
</dbReference>
<keyword evidence="6" id="KW-0067">ATP-binding</keyword>
<feature type="coiled-coil region" evidence="11">
    <location>
        <begin position="179"/>
        <end position="220"/>
    </location>
</feature>
<keyword evidence="3" id="KW-0808">Transferase</keyword>
<evidence type="ECO:0000256" key="5">
    <source>
        <dbReference type="ARBA" id="ARBA00022777"/>
    </source>
</evidence>
<accession>A0A0B7AHN4</accession>
<evidence type="ECO:0000256" key="4">
    <source>
        <dbReference type="ARBA" id="ARBA00022741"/>
    </source>
</evidence>
<dbReference type="GO" id="GO:0005737">
    <property type="term" value="C:cytoplasm"/>
    <property type="evidence" value="ECO:0007669"/>
    <property type="project" value="TreeGrafter"/>
</dbReference>
<keyword evidence="5" id="KW-0418">Kinase</keyword>
<keyword evidence="4" id="KW-0547">Nucleotide-binding</keyword>
<dbReference type="GO" id="GO:0004694">
    <property type="term" value="F:eukaryotic translation initiation factor 2alpha kinase activity"/>
    <property type="evidence" value="ECO:0007669"/>
    <property type="project" value="TreeGrafter"/>
</dbReference>
<keyword evidence="7" id="KW-0652">Protein synthesis inhibitor</keyword>
<evidence type="ECO:0000256" key="6">
    <source>
        <dbReference type="ARBA" id="ARBA00022840"/>
    </source>
</evidence>
<protein>
    <recommendedName>
        <fullName evidence="1">non-specific serine/threonine protein kinase</fullName>
        <ecNumber evidence="1">2.7.11.1</ecNumber>
    </recommendedName>
</protein>
<reference evidence="13" key="1">
    <citation type="submission" date="2014-12" db="EMBL/GenBank/DDBJ databases">
        <title>Insight into the proteome of Arion vulgaris.</title>
        <authorList>
            <person name="Aradska J."/>
            <person name="Bulat T."/>
            <person name="Smidak R."/>
            <person name="Sarate P."/>
            <person name="Gangsoo J."/>
            <person name="Sialana F."/>
            <person name="Bilban M."/>
            <person name="Lubec G."/>
        </authorList>
    </citation>
    <scope>NUCLEOTIDE SEQUENCE</scope>
    <source>
        <tissue evidence="13">Skin</tissue>
    </source>
</reference>
<evidence type="ECO:0000256" key="1">
    <source>
        <dbReference type="ARBA" id="ARBA00012513"/>
    </source>
</evidence>
<keyword evidence="11" id="KW-0175">Coiled coil</keyword>
<dbReference type="PROSITE" id="PS00108">
    <property type="entry name" value="PROTEIN_KINASE_ST"/>
    <property type="match status" value="1"/>
</dbReference>
<evidence type="ECO:0000256" key="9">
    <source>
        <dbReference type="ARBA" id="ARBA00048659"/>
    </source>
</evidence>
<evidence type="ECO:0000256" key="10">
    <source>
        <dbReference type="ARBA" id="ARBA00048977"/>
    </source>
</evidence>
<dbReference type="GO" id="GO:0005524">
    <property type="term" value="F:ATP binding"/>
    <property type="evidence" value="ECO:0007669"/>
    <property type="project" value="UniProtKB-KW"/>
</dbReference>
<organism evidence="13">
    <name type="scientific">Arion vulgaris</name>
    <dbReference type="NCBI Taxonomy" id="1028688"/>
    <lineage>
        <taxon>Eukaryota</taxon>
        <taxon>Metazoa</taxon>
        <taxon>Spiralia</taxon>
        <taxon>Lophotrochozoa</taxon>
        <taxon>Mollusca</taxon>
        <taxon>Gastropoda</taxon>
        <taxon>Heterobranchia</taxon>
        <taxon>Euthyneura</taxon>
        <taxon>Panpulmonata</taxon>
        <taxon>Eupulmonata</taxon>
        <taxon>Stylommatophora</taxon>
        <taxon>Helicina</taxon>
        <taxon>Arionoidea</taxon>
        <taxon>Arionidae</taxon>
        <taxon>Arion</taxon>
    </lineage>
</organism>
<evidence type="ECO:0000256" key="7">
    <source>
        <dbReference type="ARBA" id="ARBA00023193"/>
    </source>
</evidence>
<dbReference type="Gene3D" id="1.10.510.10">
    <property type="entry name" value="Transferase(Phosphotransferase) domain 1"/>
    <property type="match status" value="1"/>
</dbReference>
<dbReference type="EMBL" id="HACG01032711">
    <property type="protein sequence ID" value="CEK79576.1"/>
    <property type="molecule type" value="Transcribed_RNA"/>
</dbReference>
<dbReference type="EC" id="2.7.11.1" evidence="1"/>
<proteinExistence type="inferred from homology"/>
<comment type="catalytic activity">
    <reaction evidence="10">
        <text>L-seryl-[protein] + ATP = O-phospho-L-seryl-[protein] + ADP + H(+)</text>
        <dbReference type="Rhea" id="RHEA:17989"/>
        <dbReference type="Rhea" id="RHEA-COMP:9863"/>
        <dbReference type="Rhea" id="RHEA-COMP:11604"/>
        <dbReference type="ChEBI" id="CHEBI:15378"/>
        <dbReference type="ChEBI" id="CHEBI:29999"/>
        <dbReference type="ChEBI" id="CHEBI:30616"/>
        <dbReference type="ChEBI" id="CHEBI:83421"/>
        <dbReference type="ChEBI" id="CHEBI:456216"/>
        <dbReference type="EC" id="2.7.11.1"/>
    </reaction>
    <physiologicalReaction direction="left-to-right" evidence="10">
        <dbReference type="Rhea" id="RHEA:17990"/>
    </physiologicalReaction>
</comment>
<evidence type="ECO:0000313" key="13">
    <source>
        <dbReference type="EMBL" id="CEK79576.1"/>
    </source>
</evidence>
<dbReference type="PROSITE" id="PS50011">
    <property type="entry name" value="PROTEIN_KINASE_DOM"/>
    <property type="match status" value="1"/>
</dbReference>
<comment type="catalytic activity">
    <reaction evidence="9">
        <text>L-threonyl-[protein] + ATP = O-phospho-L-threonyl-[protein] + ADP + H(+)</text>
        <dbReference type="Rhea" id="RHEA:46608"/>
        <dbReference type="Rhea" id="RHEA-COMP:11060"/>
        <dbReference type="Rhea" id="RHEA-COMP:11605"/>
        <dbReference type="ChEBI" id="CHEBI:15378"/>
        <dbReference type="ChEBI" id="CHEBI:30013"/>
        <dbReference type="ChEBI" id="CHEBI:30616"/>
        <dbReference type="ChEBI" id="CHEBI:61977"/>
        <dbReference type="ChEBI" id="CHEBI:456216"/>
        <dbReference type="EC" id="2.7.11.1"/>
    </reaction>
    <physiologicalReaction direction="left-to-right" evidence="9">
        <dbReference type="Rhea" id="RHEA:46609"/>
    </physiologicalReaction>
</comment>
<feature type="domain" description="Protein kinase" evidence="12">
    <location>
        <begin position="1"/>
        <end position="180"/>
    </location>
</feature>
<comment type="similarity">
    <text evidence="8">Belongs to the protein kinase superfamily. Ser/Thr protein kinase family. GCN2 subfamily.</text>
</comment>
<dbReference type="GO" id="GO:0017148">
    <property type="term" value="P:negative regulation of translation"/>
    <property type="evidence" value="ECO:0007669"/>
    <property type="project" value="UniProtKB-KW"/>
</dbReference>
<evidence type="ECO:0000256" key="3">
    <source>
        <dbReference type="ARBA" id="ARBA00022679"/>
    </source>
</evidence>
<evidence type="ECO:0000259" key="12">
    <source>
        <dbReference type="PROSITE" id="PS50011"/>
    </source>
</evidence>
<dbReference type="AlphaFoldDB" id="A0A0B7AHN4"/>
<evidence type="ECO:0000256" key="8">
    <source>
        <dbReference type="ARBA" id="ARBA00037982"/>
    </source>
</evidence>
<dbReference type="PANTHER" id="PTHR11042">
    <property type="entry name" value="EUKARYOTIC TRANSLATION INITIATION FACTOR 2-ALPHA KINASE EIF2-ALPHA KINASE -RELATED"/>
    <property type="match status" value="1"/>
</dbReference>
<dbReference type="Pfam" id="PF00069">
    <property type="entry name" value="Pkinase"/>
    <property type="match status" value="1"/>
</dbReference>